<dbReference type="PRINTS" id="PR00153">
    <property type="entry name" value="CSAPPISMRASE"/>
</dbReference>
<evidence type="ECO:0000256" key="2">
    <source>
        <dbReference type="ARBA" id="ARBA00023110"/>
    </source>
</evidence>
<dbReference type="GO" id="GO:0003755">
    <property type="term" value="F:peptidyl-prolyl cis-trans isomerase activity"/>
    <property type="evidence" value="ECO:0007669"/>
    <property type="project" value="UniProtKB-EC"/>
</dbReference>
<dbReference type="EMBL" id="JAGGLG010000008">
    <property type="protein sequence ID" value="MBP2017924.1"/>
    <property type="molecule type" value="Genomic_DNA"/>
</dbReference>
<dbReference type="EC" id="5.2.1.8" evidence="4"/>
<dbReference type="SUPFAM" id="SSF50891">
    <property type="entry name" value="Cyclophilin-like"/>
    <property type="match status" value="1"/>
</dbReference>
<dbReference type="Pfam" id="PF00160">
    <property type="entry name" value="Pro_isomerase"/>
    <property type="match status" value="1"/>
</dbReference>
<comment type="function">
    <text evidence="1 4">PPIases accelerate the folding of proteins. It catalyzes the cis-trans isomerization of proline imidic peptide bonds in oligopeptides.</text>
</comment>
<dbReference type="PROSITE" id="PS00170">
    <property type="entry name" value="CSA_PPIASE_1"/>
    <property type="match status" value="1"/>
</dbReference>
<dbReference type="RefSeq" id="WP_245302347.1">
    <property type="nucleotide sequence ID" value="NZ_JAGGLG010000008.1"/>
</dbReference>
<feature type="signal peptide" evidence="4">
    <location>
        <begin position="1"/>
        <end position="24"/>
    </location>
</feature>
<keyword evidence="4" id="KW-0732">Signal</keyword>
<reference evidence="7 8" key="1">
    <citation type="submission" date="2021-03" db="EMBL/GenBank/DDBJ databases">
        <title>Genomic Encyclopedia of Type Strains, Phase IV (KMG-IV): sequencing the most valuable type-strain genomes for metagenomic binning, comparative biology and taxonomic classification.</title>
        <authorList>
            <person name="Goeker M."/>
        </authorList>
    </citation>
    <scope>NUCLEOTIDE SEQUENCE [LARGE SCALE GENOMIC DNA]</scope>
    <source>
        <strain evidence="7 8">DSM 27138</strain>
    </source>
</reference>
<comment type="similarity">
    <text evidence="4">Belongs to the cyclophilin-type PPIase family.</text>
</comment>
<comment type="catalytic activity">
    <reaction evidence="4">
        <text>[protein]-peptidylproline (omega=180) = [protein]-peptidylproline (omega=0)</text>
        <dbReference type="Rhea" id="RHEA:16237"/>
        <dbReference type="Rhea" id="RHEA-COMP:10747"/>
        <dbReference type="Rhea" id="RHEA-COMP:10748"/>
        <dbReference type="ChEBI" id="CHEBI:83833"/>
        <dbReference type="ChEBI" id="CHEBI:83834"/>
        <dbReference type="EC" id="5.2.1.8"/>
    </reaction>
</comment>
<dbReference type="Proteomes" id="UP001519289">
    <property type="component" value="Unassembled WGS sequence"/>
</dbReference>
<gene>
    <name evidence="7" type="ORF">J2Z79_001310</name>
</gene>
<dbReference type="PANTHER" id="PTHR45625">
    <property type="entry name" value="PEPTIDYL-PROLYL CIS-TRANS ISOMERASE-RELATED"/>
    <property type="match status" value="1"/>
</dbReference>
<proteinExistence type="inferred from homology"/>
<dbReference type="InterPro" id="IPR002130">
    <property type="entry name" value="Cyclophilin-type_PPIase_dom"/>
</dbReference>
<evidence type="ECO:0000256" key="5">
    <source>
        <dbReference type="SAM" id="MobiDB-lite"/>
    </source>
</evidence>
<dbReference type="PANTHER" id="PTHR45625:SF4">
    <property type="entry name" value="PEPTIDYLPROLYL ISOMERASE DOMAIN AND WD REPEAT-CONTAINING PROTEIN 1"/>
    <property type="match status" value="1"/>
</dbReference>
<organism evidence="7 8">
    <name type="scientific">Symbiobacterium terraclitae</name>
    <dbReference type="NCBI Taxonomy" id="557451"/>
    <lineage>
        <taxon>Bacteria</taxon>
        <taxon>Bacillati</taxon>
        <taxon>Bacillota</taxon>
        <taxon>Clostridia</taxon>
        <taxon>Eubacteriales</taxon>
        <taxon>Symbiobacteriaceae</taxon>
        <taxon>Symbiobacterium</taxon>
    </lineage>
</organism>
<feature type="region of interest" description="Disordered" evidence="5">
    <location>
        <begin position="26"/>
        <end position="73"/>
    </location>
</feature>
<evidence type="ECO:0000313" key="7">
    <source>
        <dbReference type="EMBL" id="MBP2017924.1"/>
    </source>
</evidence>
<evidence type="ECO:0000256" key="3">
    <source>
        <dbReference type="ARBA" id="ARBA00023235"/>
    </source>
</evidence>
<dbReference type="InterPro" id="IPR044666">
    <property type="entry name" value="Cyclophilin_A-like"/>
</dbReference>
<dbReference type="PROSITE" id="PS50072">
    <property type="entry name" value="CSA_PPIASE_2"/>
    <property type="match status" value="1"/>
</dbReference>
<feature type="chain" id="PRO_5044980993" description="Peptidyl-prolyl cis-trans isomerase" evidence="4">
    <location>
        <begin position="25"/>
        <end position="243"/>
    </location>
</feature>
<dbReference type="InterPro" id="IPR029000">
    <property type="entry name" value="Cyclophilin-like_dom_sf"/>
</dbReference>
<dbReference type="CDD" id="cd00317">
    <property type="entry name" value="cyclophilin"/>
    <property type="match status" value="1"/>
</dbReference>
<keyword evidence="2 4" id="KW-0697">Rotamase</keyword>
<accession>A0ABS4JQW9</accession>
<comment type="caution">
    <text evidence="7">The sequence shown here is derived from an EMBL/GenBank/DDBJ whole genome shotgun (WGS) entry which is preliminary data.</text>
</comment>
<dbReference type="Gene3D" id="2.40.100.10">
    <property type="entry name" value="Cyclophilin-like"/>
    <property type="match status" value="1"/>
</dbReference>
<name>A0ABS4JQW9_9FIRM</name>
<dbReference type="PROSITE" id="PS51257">
    <property type="entry name" value="PROKAR_LIPOPROTEIN"/>
    <property type="match status" value="1"/>
</dbReference>
<protein>
    <recommendedName>
        <fullName evidence="4">Peptidyl-prolyl cis-trans isomerase</fullName>
        <shortName evidence="4">PPIase</shortName>
        <ecNumber evidence="4">5.2.1.8</ecNumber>
    </recommendedName>
</protein>
<evidence type="ECO:0000259" key="6">
    <source>
        <dbReference type="PROSITE" id="PS50072"/>
    </source>
</evidence>
<sequence length="243" mass="26209">MHRRWQAAAALLLTLALLAGCGGAGRPQDVYRNRPPAGQDSARTGGQPGGSQAGGQSDVGQREPKQWDAPPAMAIDPEKRYIATMETSMGTMTFELFAKEVPQTVNNFVFLAREGFYDGVVFHRIIKDFMIQGGDPTGTGTGGPGYTIPDEYPVQRPYKRGTLAMARTSLPNSAGSQFFICTGLECGGLGRQPVYVIFGQLLEGDDVLTQLEDVEVTKGNDFDPVPSTPVEPPVIKRVTITEE</sequence>
<evidence type="ECO:0000256" key="4">
    <source>
        <dbReference type="RuleBase" id="RU363019"/>
    </source>
</evidence>
<evidence type="ECO:0000256" key="1">
    <source>
        <dbReference type="ARBA" id="ARBA00002388"/>
    </source>
</evidence>
<dbReference type="InterPro" id="IPR020892">
    <property type="entry name" value="Cyclophilin-type_PPIase_CS"/>
</dbReference>
<keyword evidence="8" id="KW-1185">Reference proteome</keyword>
<keyword evidence="3 4" id="KW-0413">Isomerase</keyword>
<evidence type="ECO:0000313" key="8">
    <source>
        <dbReference type="Proteomes" id="UP001519289"/>
    </source>
</evidence>
<feature type="domain" description="PPIase cyclophilin-type" evidence="6">
    <location>
        <begin position="82"/>
        <end position="240"/>
    </location>
</feature>